<dbReference type="EMBL" id="AODH01000087">
    <property type="protein sequence ID" value="EUJ33974.1"/>
    <property type="molecule type" value="Genomic_DNA"/>
</dbReference>
<dbReference type="RefSeq" id="WP_269479300.1">
    <property type="nucleotide sequence ID" value="NZ_AODH01000087.1"/>
</dbReference>
<feature type="domain" description="SpaA-like prealbumin fold" evidence="4">
    <location>
        <begin position="181"/>
        <end position="257"/>
    </location>
</feature>
<feature type="domain" description="SpaA-like prealbumin fold" evidence="4">
    <location>
        <begin position="2"/>
        <end position="70"/>
    </location>
</feature>
<gene>
    <name evidence="5" type="ORF">BCAMP_12867</name>
</gene>
<keyword evidence="6" id="KW-1185">Reference proteome</keyword>
<keyword evidence="2" id="KW-0964">Secreted</keyword>
<feature type="domain" description="SpaA-like prealbumin fold" evidence="4">
    <location>
        <begin position="88"/>
        <end position="170"/>
    </location>
</feature>
<dbReference type="AlphaFoldDB" id="W7C3I9"/>
<comment type="similarity">
    <text evidence="1">Belongs to the serine-aspartate repeat-containing protein (SDr) family.</text>
</comment>
<evidence type="ECO:0000313" key="5">
    <source>
        <dbReference type="EMBL" id="EUJ33974.1"/>
    </source>
</evidence>
<dbReference type="Gene3D" id="2.60.40.10">
    <property type="entry name" value="Immunoglobulins"/>
    <property type="match status" value="3"/>
</dbReference>
<proteinExistence type="inferred from homology"/>
<evidence type="ECO:0000259" key="4">
    <source>
        <dbReference type="Pfam" id="PF17802"/>
    </source>
</evidence>
<dbReference type="Proteomes" id="UP000019243">
    <property type="component" value="Unassembled WGS sequence"/>
</dbReference>
<dbReference type="STRING" id="1265861.BCAMP_12867"/>
<dbReference type="SUPFAM" id="SSF49478">
    <property type="entry name" value="Cna protein B-type domain"/>
    <property type="match status" value="3"/>
</dbReference>
<dbReference type="PANTHER" id="PTHR36108">
    <property type="entry name" value="COLOSSIN-B-RELATED"/>
    <property type="match status" value="1"/>
</dbReference>
<accession>W7C3I9</accession>
<keyword evidence="3" id="KW-0732">Signal</keyword>
<dbReference type="Pfam" id="PF17802">
    <property type="entry name" value="SpaA"/>
    <property type="match status" value="3"/>
</dbReference>
<evidence type="ECO:0000256" key="3">
    <source>
        <dbReference type="ARBA" id="ARBA00022729"/>
    </source>
</evidence>
<dbReference type="InterPro" id="IPR013783">
    <property type="entry name" value="Ig-like_fold"/>
</dbReference>
<evidence type="ECO:0000313" key="6">
    <source>
        <dbReference type="Proteomes" id="UP000019243"/>
    </source>
</evidence>
<evidence type="ECO:0000256" key="2">
    <source>
        <dbReference type="ARBA" id="ARBA00022525"/>
    </source>
</evidence>
<dbReference type="InterPro" id="IPR041033">
    <property type="entry name" value="SpaA_PFL_dom_1"/>
</dbReference>
<dbReference type="PANTHER" id="PTHR36108:SF13">
    <property type="entry name" value="COLOSSIN-B-RELATED"/>
    <property type="match status" value="1"/>
</dbReference>
<feature type="non-terminal residue" evidence="5">
    <location>
        <position position="1"/>
    </location>
</feature>
<comment type="caution">
    <text evidence="5">The sequence shown here is derived from an EMBL/GenBank/DDBJ whole genome shotgun (WGS) entry which is preliminary data.</text>
</comment>
<organism evidence="5 6">
    <name type="scientific">Brochothrix campestris FSL F6-1037</name>
    <dbReference type="NCBI Taxonomy" id="1265861"/>
    <lineage>
        <taxon>Bacteria</taxon>
        <taxon>Bacillati</taxon>
        <taxon>Bacillota</taxon>
        <taxon>Bacilli</taxon>
        <taxon>Bacillales</taxon>
        <taxon>Listeriaceae</taxon>
        <taxon>Brochothrix</taxon>
    </lineage>
</organism>
<evidence type="ECO:0000256" key="1">
    <source>
        <dbReference type="ARBA" id="ARBA00007257"/>
    </source>
</evidence>
<name>W7C3I9_9LIST</name>
<sequence>TDADGKPLAGAAFNVIDETDAVVASVKADDEGKVTVNDLAPGKYSFVETKAPAGYILNPTAMAFEIKAEQAGEPKVIETGAFVNYQGTATLLKTDADGKPLAGAAFDVIDETDAVIASVKADDEGKVTVNDLAPGKYSFVETKAPTGYILNTTPVAFEVTADPTAESTVVDAGAFANYQGTATILKTDADGKPLAGAAFDVIDETDTVVASVKADDEGKVTVNDLAPGKYSFVETKAPTGYILNTTPGCVLKLKQSKQASQK</sequence>
<protein>
    <submittedName>
        <fullName evidence="5">Colossin-A</fullName>
    </submittedName>
</protein>
<dbReference type="PATRIC" id="fig|1265861.3.peg.2505"/>
<reference evidence="5 6" key="1">
    <citation type="submission" date="2012-12" db="EMBL/GenBank/DDBJ databases">
        <title>Novel taxa of Listeriaceae from agricultural environments in the United States.</title>
        <authorList>
            <person name="den Bakker H.C."/>
            <person name="Allred A."/>
            <person name="Warchocki S."/>
            <person name="Wright E.M."/>
            <person name="Burrell A."/>
            <person name="Nightingale K.K."/>
            <person name="Kephart D."/>
            <person name="Wiedmann M."/>
        </authorList>
    </citation>
    <scope>NUCLEOTIDE SEQUENCE [LARGE SCALE GENOMIC DNA]</scope>
    <source>
        <strain evidence="5 6">FSL F6-1037</strain>
    </source>
</reference>